<dbReference type="PANTHER" id="PTHR33383:SF1">
    <property type="entry name" value="MEMBRANE PROTEIN INSERTION EFFICIENCY FACTOR-RELATED"/>
    <property type="match status" value="1"/>
</dbReference>
<protein>
    <submittedName>
        <fullName evidence="1">Membrane protein insertion efficiency factor YidD</fullName>
    </submittedName>
</protein>
<dbReference type="PANTHER" id="PTHR33383">
    <property type="entry name" value="MEMBRANE PROTEIN INSERTION EFFICIENCY FACTOR-RELATED"/>
    <property type="match status" value="1"/>
</dbReference>
<evidence type="ECO:0000313" key="1">
    <source>
        <dbReference type="EMBL" id="VAW14550.1"/>
    </source>
</evidence>
<dbReference type="NCBIfam" id="TIGR00278">
    <property type="entry name" value="membrane protein insertion efficiency factor YidD"/>
    <property type="match status" value="1"/>
</dbReference>
<sequence>MSLGRTVARALVRAYQLTFSALVGRTCRYLPTCSEYTDDAILRHGVWPGLWMGLARIGRCRPKGGSGYDPVPDVLPQTARPWAPWRYGDWAGRNIKVSLED</sequence>
<dbReference type="InterPro" id="IPR002696">
    <property type="entry name" value="Membr_insert_effic_factor_YidD"/>
</dbReference>
<dbReference type="AlphaFoldDB" id="A0A3B0TCE2"/>
<accession>A0A3B0TCE2</accession>
<reference evidence="1" key="1">
    <citation type="submission" date="2018-06" db="EMBL/GenBank/DDBJ databases">
        <authorList>
            <person name="Zhirakovskaya E."/>
        </authorList>
    </citation>
    <scope>NUCLEOTIDE SEQUENCE</scope>
</reference>
<gene>
    <name evidence="1" type="ORF">MNBD_ALPHA09-984</name>
</gene>
<dbReference type="Pfam" id="PF01809">
    <property type="entry name" value="YidD"/>
    <property type="match status" value="1"/>
</dbReference>
<dbReference type="SMART" id="SM01234">
    <property type="entry name" value="Haemolytic"/>
    <property type="match status" value="1"/>
</dbReference>
<name>A0A3B0TCE2_9ZZZZ</name>
<dbReference type="HAMAP" id="MF_00386">
    <property type="entry name" value="UPF0161_YidD"/>
    <property type="match status" value="1"/>
</dbReference>
<proteinExistence type="inferred from homology"/>
<dbReference type="EMBL" id="UOEM01000075">
    <property type="protein sequence ID" value="VAW14550.1"/>
    <property type="molecule type" value="Genomic_DNA"/>
</dbReference>
<organism evidence="1">
    <name type="scientific">hydrothermal vent metagenome</name>
    <dbReference type="NCBI Taxonomy" id="652676"/>
    <lineage>
        <taxon>unclassified sequences</taxon>
        <taxon>metagenomes</taxon>
        <taxon>ecological metagenomes</taxon>
    </lineage>
</organism>